<name>A0AAE0NZ99_9PEZI</name>
<evidence type="ECO:0000313" key="1">
    <source>
        <dbReference type="EMBL" id="KAK3390334.1"/>
    </source>
</evidence>
<dbReference type="Proteomes" id="UP001285441">
    <property type="component" value="Unassembled WGS sequence"/>
</dbReference>
<protein>
    <submittedName>
        <fullName evidence="1">Mitochondrial ribosomal protein MRP51</fullName>
    </submittedName>
</protein>
<proteinExistence type="predicted"/>
<keyword evidence="2" id="KW-1185">Reference proteome</keyword>
<dbReference type="GO" id="GO:0070124">
    <property type="term" value="P:mitochondrial translational initiation"/>
    <property type="evidence" value="ECO:0007669"/>
    <property type="project" value="TreeGrafter"/>
</dbReference>
<sequence length="485" mass="53648">MKAAAARGLSPGGALLRTSRLFALPAAIPPPPGAISEHTTYKQSDTATQAFPTHQVITTLSSSRQKGDWGLKRPLPLKSTTKSTNPMLRVKAIDTIESITDFTSGADHGLTLRKFQELSLPLFAPQHKNDVRKMGLQPKSVFEDDGDVTALDSLEKIETRDVRWKFGGPWLSGMNTAEFKRWLVHAIRPKRAEFRRFLKAKLAVELLQPARERALDNGIEENGTELPQAIDPDSIADEQYNLYLRKLRSDLPELYHMVGVFLDLAPLQPPIQWSVETASSTTEKEPVSHTLRHIGSPYAESGPPPTHPSAGLSYLRTATYMENHPMYGPQLKHTPVQARVLSPRRPGRYDPVVGVAGFVAKTPRGDSISNQKKSKTHLHLERLDPSIAGGAKIWVHPQHAEITPIGQVRIQLADARNEDSMIVQELLGEAKVFGEVKQPEPAPTWSAENIRKRFSRQLYTSPPVMSSSDRYGMGAHSLGGKGYST</sequence>
<reference evidence="1" key="2">
    <citation type="submission" date="2023-06" db="EMBL/GenBank/DDBJ databases">
        <authorList>
            <consortium name="Lawrence Berkeley National Laboratory"/>
            <person name="Haridas S."/>
            <person name="Hensen N."/>
            <person name="Bonometti L."/>
            <person name="Westerberg I."/>
            <person name="Brannstrom I.O."/>
            <person name="Guillou S."/>
            <person name="Cros-Aarteil S."/>
            <person name="Calhoun S."/>
            <person name="Kuo A."/>
            <person name="Mondo S."/>
            <person name="Pangilinan J."/>
            <person name="Riley R."/>
            <person name="LaButti K."/>
            <person name="Andreopoulos B."/>
            <person name="Lipzen A."/>
            <person name="Chen C."/>
            <person name="Yanf M."/>
            <person name="Daum C."/>
            <person name="Ng V."/>
            <person name="Clum A."/>
            <person name="Steindorff A."/>
            <person name="Ohm R."/>
            <person name="Martin F."/>
            <person name="Silar P."/>
            <person name="Natvig D."/>
            <person name="Lalanne C."/>
            <person name="Gautier V."/>
            <person name="Ament-velasquez S.L."/>
            <person name="Kruys A."/>
            <person name="Hutchinson M.I."/>
            <person name="Powell A.J."/>
            <person name="Barry K."/>
            <person name="Miller A.N."/>
            <person name="Grigoriev I.V."/>
            <person name="Debuchy R."/>
            <person name="Gladieux P."/>
            <person name="Thoren M.H."/>
            <person name="Johannesson H."/>
        </authorList>
    </citation>
    <scope>NUCLEOTIDE SEQUENCE</scope>
    <source>
        <strain evidence="1">CBS 232.78</strain>
    </source>
</reference>
<dbReference type="PANTHER" id="PTHR28058:SF1">
    <property type="entry name" value="SMALL RIBOSOMAL SUBUNIT PROTEIN BS1M"/>
    <property type="match status" value="1"/>
</dbReference>
<dbReference type="GO" id="GO:0005763">
    <property type="term" value="C:mitochondrial small ribosomal subunit"/>
    <property type="evidence" value="ECO:0007669"/>
    <property type="project" value="TreeGrafter"/>
</dbReference>
<dbReference type="InterPro" id="IPR016712">
    <property type="entry name" value="Rbsml_bS1m-like"/>
</dbReference>
<dbReference type="PANTHER" id="PTHR28058">
    <property type="entry name" value="37S RIBOSOMAL PROTEIN MRP51, MITOCHONDRIAL"/>
    <property type="match status" value="1"/>
</dbReference>
<dbReference type="AlphaFoldDB" id="A0AAE0NZ99"/>
<organism evidence="1 2">
    <name type="scientific">Podospora didyma</name>
    <dbReference type="NCBI Taxonomy" id="330526"/>
    <lineage>
        <taxon>Eukaryota</taxon>
        <taxon>Fungi</taxon>
        <taxon>Dikarya</taxon>
        <taxon>Ascomycota</taxon>
        <taxon>Pezizomycotina</taxon>
        <taxon>Sordariomycetes</taxon>
        <taxon>Sordariomycetidae</taxon>
        <taxon>Sordariales</taxon>
        <taxon>Podosporaceae</taxon>
        <taxon>Podospora</taxon>
    </lineage>
</organism>
<keyword evidence="1" id="KW-0689">Ribosomal protein</keyword>
<gene>
    <name evidence="1" type="ORF">B0H63DRAFT_465289</name>
</gene>
<evidence type="ECO:0000313" key="2">
    <source>
        <dbReference type="Proteomes" id="UP001285441"/>
    </source>
</evidence>
<reference evidence="1" key="1">
    <citation type="journal article" date="2023" name="Mol. Phylogenet. Evol.">
        <title>Genome-scale phylogeny and comparative genomics of the fungal order Sordariales.</title>
        <authorList>
            <person name="Hensen N."/>
            <person name="Bonometti L."/>
            <person name="Westerberg I."/>
            <person name="Brannstrom I.O."/>
            <person name="Guillou S."/>
            <person name="Cros-Aarteil S."/>
            <person name="Calhoun S."/>
            <person name="Haridas S."/>
            <person name="Kuo A."/>
            <person name="Mondo S."/>
            <person name="Pangilinan J."/>
            <person name="Riley R."/>
            <person name="LaButti K."/>
            <person name="Andreopoulos B."/>
            <person name="Lipzen A."/>
            <person name="Chen C."/>
            <person name="Yan M."/>
            <person name="Daum C."/>
            <person name="Ng V."/>
            <person name="Clum A."/>
            <person name="Steindorff A."/>
            <person name="Ohm R.A."/>
            <person name="Martin F."/>
            <person name="Silar P."/>
            <person name="Natvig D.O."/>
            <person name="Lalanne C."/>
            <person name="Gautier V."/>
            <person name="Ament-Velasquez S.L."/>
            <person name="Kruys A."/>
            <person name="Hutchinson M.I."/>
            <person name="Powell A.J."/>
            <person name="Barry K."/>
            <person name="Miller A.N."/>
            <person name="Grigoriev I.V."/>
            <person name="Debuchy R."/>
            <person name="Gladieux P."/>
            <person name="Hiltunen Thoren M."/>
            <person name="Johannesson H."/>
        </authorList>
    </citation>
    <scope>NUCLEOTIDE SEQUENCE</scope>
    <source>
        <strain evidence="1">CBS 232.78</strain>
    </source>
</reference>
<keyword evidence="1" id="KW-0687">Ribonucleoprotein</keyword>
<dbReference type="Pfam" id="PF11709">
    <property type="entry name" value="Mit_ribos_Mrp51"/>
    <property type="match status" value="1"/>
</dbReference>
<dbReference type="GO" id="GO:0003735">
    <property type="term" value="F:structural constituent of ribosome"/>
    <property type="evidence" value="ECO:0007669"/>
    <property type="project" value="TreeGrafter"/>
</dbReference>
<dbReference type="EMBL" id="JAULSW010000002">
    <property type="protein sequence ID" value="KAK3390334.1"/>
    <property type="molecule type" value="Genomic_DNA"/>
</dbReference>
<accession>A0AAE0NZ99</accession>
<comment type="caution">
    <text evidence="1">The sequence shown here is derived from an EMBL/GenBank/DDBJ whole genome shotgun (WGS) entry which is preliminary data.</text>
</comment>